<sequence>MTVNIDLLIRKLQARHDLSREEESALRSIHWIERSFERNQVMVRGSDELHHSMLLLSGFVLRSKIAADGSRQIVETNVAGDFVDLHGFILKRLEHEISAASPCDVALAPHDDLRRITNAFPRLTRVLWFQTLVDASIHREWMLVLGKKRSRSRIAQFFCEMQARLKIVGLADANGYDLPFFQQELADITGMSPVHLNRCLKELRDGGLVTYRAGRVEIHELAKLGRDAQFDPAYLHIGHHEI</sequence>
<proteinExistence type="predicted"/>
<evidence type="ECO:0000313" key="5">
    <source>
        <dbReference type="EMBL" id="MCL6682599.1"/>
    </source>
</evidence>
<dbReference type="Proteomes" id="UP001165363">
    <property type="component" value="Unassembled WGS sequence"/>
</dbReference>
<dbReference type="Gene3D" id="1.10.10.10">
    <property type="entry name" value="Winged helix-like DNA-binding domain superfamily/Winged helix DNA-binding domain"/>
    <property type="match status" value="1"/>
</dbReference>
<dbReference type="SUPFAM" id="SSF51206">
    <property type="entry name" value="cAMP-binding domain-like"/>
    <property type="match status" value="1"/>
</dbReference>
<dbReference type="PROSITE" id="PS51063">
    <property type="entry name" value="HTH_CRP_2"/>
    <property type="match status" value="1"/>
</dbReference>
<dbReference type="RefSeq" id="WP_249846558.1">
    <property type="nucleotide sequence ID" value="NZ_JAMGBD010000001.1"/>
</dbReference>
<keyword evidence="2" id="KW-0238">DNA-binding</keyword>
<dbReference type="Pfam" id="PF13545">
    <property type="entry name" value="HTH_Crp_2"/>
    <property type="match status" value="1"/>
</dbReference>
<dbReference type="InterPro" id="IPR036388">
    <property type="entry name" value="WH-like_DNA-bd_sf"/>
</dbReference>
<protein>
    <submittedName>
        <fullName evidence="5">Crp/Fnr family transcriptional regulator</fullName>
    </submittedName>
</protein>
<evidence type="ECO:0000256" key="2">
    <source>
        <dbReference type="ARBA" id="ARBA00023125"/>
    </source>
</evidence>
<organism evidence="5 6">
    <name type="scientific">Sphingomonas alba</name>
    <dbReference type="NCBI Taxonomy" id="2908208"/>
    <lineage>
        <taxon>Bacteria</taxon>
        <taxon>Pseudomonadati</taxon>
        <taxon>Pseudomonadota</taxon>
        <taxon>Alphaproteobacteria</taxon>
        <taxon>Sphingomonadales</taxon>
        <taxon>Sphingomonadaceae</taxon>
        <taxon>Sphingomonas</taxon>
    </lineage>
</organism>
<evidence type="ECO:0000259" key="4">
    <source>
        <dbReference type="PROSITE" id="PS51063"/>
    </source>
</evidence>
<dbReference type="InterPro" id="IPR000595">
    <property type="entry name" value="cNMP-bd_dom"/>
</dbReference>
<dbReference type="Pfam" id="PF00027">
    <property type="entry name" value="cNMP_binding"/>
    <property type="match status" value="1"/>
</dbReference>
<keyword evidence="1" id="KW-0805">Transcription regulation</keyword>
<evidence type="ECO:0000256" key="1">
    <source>
        <dbReference type="ARBA" id="ARBA00023015"/>
    </source>
</evidence>
<dbReference type="InterPro" id="IPR014710">
    <property type="entry name" value="RmlC-like_jellyroll"/>
</dbReference>
<gene>
    <name evidence="5" type="ORF">LZ536_01605</name>
</gene>
<feature type="domain" description="HTH crp-type" evidence="4">
    <location>
        <begin position="148"/>
        <end position="222"/>
    </location>
</feature>
<dbReference type="InterPro" id="IPR012318">
    <property type="entry name" value="HTH_CRP"/>
</dbReference>
<reference evidence="5" key="1">
    <citation type="submission" date="2022-05" db="EMBL/GenBank/DDBJ databases">
        <authorList>
            <person name="Jo J.-H."/>
            <person name="Im W.-T."/>
        </authorList>
    </citation>
    <scope>NUCLEOTIDE SEQUENCE</scope>
    <source>
        <strain evidence="5">SE158</strain>
    </source>
</reference>
<dbReference type="EMBL" id="JAMGBD010000001">
    <property type="protein sequence ID" value="MCL6682599.1"/>
    <property type="molecule type" value="Genomic_DNA"/>
</dbReference>
<accession>A0ABT0RIZ3</accession>
<dbReference type="CDD" id="cd00038">
    <property type="entry name" value="CAP_ED"/>
    <property type="match status" value="1"/>
</dbReference>
<dbReference type="InterPro" id="IPR018490">
    <property type="entry name" value="cNMP-bd_dom_sf"/>
</dbReference>
<evidence type="ECO:0000313" key="6">
    <source>
        <dbReference type="Proteomes" id="UP001165363"/>
    </source>
</evidence>
<name>A0ABT0RIZ3_9SPHN</name>
<dbReference type="SMART" id="SM00419">
    <property type="entry name" value="HTH_CRP"/>
    <property type="match status" value="1"/>
</dbReference>
<keyword evidence="6" id="KW-1185">Reference proteome</keyword>
<dbReference type="InterPro" id="IPR036390">
    <property type="entry name" value="WH_DNA-bd_sf"/>
</dbReference>
<comment type="caution">
    <text evidence="5">The sequence shown here is derived from an EMBL/GenBank/DDBJ whole genome shotgun (WGS) entry which is preliminary data.</text>
</comment>
<dbReference type="Gene3D" id="2.60.120.10">
    <property type="entry name" value="Jelly Rolls"/>
    <property type="match status" value="1"/>
</dbReference>
<dbReference type="SUPFAM" id="SSF46785">
    <property type="entry name" value="Winged helix' DNA-binding domain"/>
    <property type="match status" value="1"/>
</dbReference>
<keyword evidence="3" id="KW-0804">Transcription</keyword>
<evidence type="ECO:0000256" key="3">
    <source>
        <dbReference type="ARBA" id="ARBA00023163"/>
    </source>
</evidence>